<gene>
    <name evidence="2" type="ORF">LIER_39240</name>
</gene>
<sequence>MGYAFNHRALLRTREPIHSMATATRSSDKEQKEPTNGVEMAIEASEIANALISRIARNPLPLPFREKSPRPRDSPDMSDSCRWLPTSFEPKSSKGPLRRLSKLDVLHSFYLSAATDRFPLSFQGVKILKIQGLFNL</sequence>
<dbReference type="Proteomes" id="UP001454036">
    <property type="component" value="Unassembled WGS sequence"/>
</dbReference>
<name>A0AAV3QE96_LITER</name>
<feature type="compositionally biased region" description="Basic and acidic residues" evidence="1">
    <location>
        <begin position="64"/>
        <end position="75"/>
    </location>
</feature>
<dbReference type="EMBL" id="BAABME010020805">
    <property type="protein sequence ID" value="GAA0161488.1"/>
    <property type="molecule type" value="Genomic_DNA"/>
</dbReference>
<organism evidence="2 3">
    <name type="scientific">Lithospermum erythrorhizon</name>
    <name type="common">Purple gromwell</name>
    <name type="synonym">Lithospermum officinale var. erythrorhizon</name>
    <dbReference type="NCBI Taxonomy" id="34254"/>
    <lineage>
        <taxon>Eukaryota</taxon>
        <taxon>Viridiplantae</taxon>
        <taxon>Streptophyta</taxon>
        <taxon>Embryophyta</taxon>
        <taxon>Tracheophyta</taxon>
        <taxon>Spermatophyta</taxon>
        <taxon>Magnoliopsida</taxon>
        <taxon>eudicotyledons</taxon>
        <taxon>Gunneridae</taxon>
        <taxon>Pentapetalae</taxon>
        <taxon>asterids</taxon>
        <taxon>lamiids</taxon>
        <taxon>Boraginales</taxon>
        <taxon>Boraginaceae</taxon>
        <taxon>Boraginoideae</taxon>
        <taxon>Lithospermeae</taxon>
        <taxon>Lithospermum</taxon>
    </lineage>
</organism>
<reference evidence="2 3" key="1">
    <citation type="submission" date="2024-01" db="EMBL/GenBank/DDBJ databases">
        <title>The complete chloroplast genome sequence of Lithospermum erythrorhizon: insights into the phylogenetic relationship among Boraginaceae species and the maternal lineages of purple gromwells.</title>
        <authorList>
            <person name="Okada T."/>
            <person name="Watanabe K."/>
        </authorList>
    </citation>
    <scope>NUCLEOTIDE SEQUENCE [LARGE SCALE GENOMIC DNA]</scope>
</reference>
<protein>
    <submittedName>
        <fullName evidence="2">Uncharacterized protein</fullName>
    </submittedName>
</protein>
<feature type="region of interest" description="Disordered" evidence="1">
    <location>
        <begin position="15"/>
        <end position="36"/>
    </location>
</feature>
<keyword evidence="3" id="KW-1185">Reference proteome</keyword>
<feature type="region of interest" description="Disordered" evidence="1">
    <location>
        <begin position="61"/>
        <end position="96"/>
    </location>
</feature>
<proteinExistence type="predicted"/>
<evidence type="ECO:0000313" key="2">
    <source>
        <dbReference type="EMBL" id="GAA0161488.1"/>
    </source>
</evidence>
<evidence type="ECO:0000313" key="3">
    <source>
        <dbReference type="Proteomes" id="UP001454036"/>
    </source>
</evidence>
<accession>A0AAV3QE96</accession>
<comment type="caution">
    <text evidence="2">The sequence shown here is derived from an EMBL/GenBank/DDBJ whole genome shotgun (WGS) entry which is preliminary data.</text>
</comment>
<dbReference type="AlphaFoldDB" id="A0AAV3QE96"/>
<evidence type="ECO:0000256" key="1">
    <source>
        <dbReference type="SAM" id="MobiDB-lite"/>
    </source>
</evidence>